<dbReference type="GO" id="GO:0090575">
    <property type="term" value="C:RNA polymerase II transcription regulator complex"/>
    <property type="evidence" value="ECO:0007669"/>
    <property type="project" value="TreeGrafter"/>
</dbReference>
<dbReference type="InterPro" id="IPR015633">
    <property type="entry name" value="E2F"/>
</dbReference>
<keyword evidence="8" id="KW-1185">Reference proteome</keyword>
<dbReference type="Proteomes" id="UP001497623">
    <property type="component" value="Unassembled WGS sequence"/>
</dbReference>
<dbReference type="GO" id="GO:0000978">
    <property type="term" value="F:RNA polymerase II cis-regulatory region sequence-specific DNA binding"/>
    <property type="evidence" value="ECO:0007669"/>
    <property type="project" value="InterPro"/>
</dbReference>
<dbReference type="PANTHER" id="PTHR12081:SF18">
    <property type="entry name" value="TRANSCRIPTION FACTOR E2F2-RELATED"/>
    <property type="match status" value="1"/>
</dbReference>
<dbReference type="InterPro" id="IPR036388">
    <property type="entry name" value="WH-like_DNA-bd_sf"/>
</dbReference>
<dbReference type="InterPro" id="IPR037241">
    <property type="entry name" value="E2F-DP_heterodim"/>
</dbReference>
<comment type="caution">
    <text evidence="7">The sequence shown here is derived from an EMBL/GenBank/DDBJ whole genome shotgun (WGS) entry which is preliminary data.</text>
</comment>
<evidence type="ECO:0000259" key="6">
    <source>
        <dbReference type="SMART" id="SM01372"/>
    </source>
</evidence>
<reference evidence="7 8" key="1">
    <citation type="submission" date="2024-05" db="EMBL/GenBank/DDBJ databases">
        <authorList>
            <person name="Wallberg A."/>
        </authorList>
    </citation>
    <scope>NUCLEOTIDE SEQUENCE [LARGE SCALE GENOMIC DNA]</scope>
</reference>
<comment type="subcellular location">
    <subcellularLocation>
        <location evidence="5">Nucleus</location>
    </subcellularLocation>
</comment>
<evidence type="ECO:0000256" key="4">
    <source>
        <dbReference type="ARBA" id="ARBA00023163"/>
    </source>
</evidence>
<dbReference type="AlphaFoldDB" id="A0AAV2Q8F0"/>
<name>A0AAV2Q8F0_MEGNR</name>
<dbReference type="Gene3D" id="6.10.250.540">
    <property type="match status" value="1"/>
</dbReference>
<protein>
    <recommendedName>
        <fullName evidence="6">E2F/DP family winged-helix DNA-binding domain-containing protein</fullName>
    </recommendedName>
</protein>
<dbReference type="Pfam" id="PF02319">
    <property type="entry name" value="WHD_E2F_TDP"/>
    <property type="match status" value="1"/>
</dbReference>
<evidence type="ECO:0000256" key="5">
    <source>
        <dbReference type="RuleBase" id="RU003796"/>
    </source>
</evidence>
<gene>
    <name evidence="7" type="ORF">MNOR_LOCUS8218</name>
</gene>
<organism evidence="7 8">
    <name type="scientific">Meganyctiphanes norvegica</name>
    <name type="common">Northern krill</name>
    <name type="synonym">Thysanopoda norvegica</name>
    <dbReference type="NCBI Taxonomy" id="48144"/>
    <lineage>
        <taxon>Eukaryota</taxon>
        <taxon>Metazoa</taxon>
        <taxon>Ecdysozoa</taxon>
        <taxon>Arthropoda</taxon>
        <taxon>Crustacea</taxon>
        <taxon>Multicrustacea</taxon>
        <taxon>Malacostraca</taxon>
        <taxon>Eumalacostraca</taxon>
        <taxon>Eucarida</taxon>
        <taxon>Euphausiacea</taxon>
        <taxon>Euphausiidae</taxon>
        <taxon>Meganyctiphanes</taxon>
    </lineage>
</organism>
<dbReference type="Pfam" id="PF16421">
    <property type="entry name" value="E2F_CC-MB"/>
    <property type="match status" value="1"/>
</dbReference>
<keyword evidence="5" id="KW-0539">Nucleus</keyword>
<evidence type="ECO:0000256" key="3">
    <source>
        <dbReference type="ARBA" id="ARBA00023125"/>
    </source>
</evidence>
<feature type="domain" description="E2F/DP family winged-helix DNA-binding" evidence="6">
    <location>
        <begin position="22"/>
        <end position="87"/>
    </location>
</feature>
<proteinExistence type="inferred from homology"/>
<accession>A0AAV2Q8F0</accession>
<evidence type="ECO:0000313" key="8">
    <source>
        <dbReference type="Proteomes" id="UP001497623"/>
    </source>
</evidence>
<dbReference type="Gene3D" id="1.10.10.10">
    <property type="entry name" value="Winged helix-like DNA-binding domain superfamily/Winged helix DNA-binding domain"/>
    <property type="match status" value="1"/>
</dbReference>
<dbReference type="SUPFAM" id="SSF144074">
    <property type="entry name" value="E2F-DP heterodimerization region"/>
    <property type="match status" value="1"/>
</dbReference>
<keyword evidence="4 5" id="KW-0804">Transcription</keyword>
<evidence type="ECO:0000313" key="7">
    <source>
        <dbReference type="EMBL" id="CAL4070225.1"/>
    </source>
</evidence>
<dbReference type="SUPFAM" id="SSF46785">
    <property type="entry name" value="Winged helix' DNA-binding domain"/>
    <property type="match status" value="1"/>
</dbReference>
<comment type="similarity">
    <text evidence="1 5">Belongs to the E2F/DP family.</text>
</comment>
<dbReference type="GO" id="GO:0046983">
    <property type="term" value="F:protein dimerization activity"/>
    <property type="evidence" value="ECO:0007669"/>
    <property type="project" value="InterPro"/>
</dbReference>
<evidence type="ECO:0000256" key="2">
    <source>
        <dbReference type="ARBA" id="ARBA00023015"/>
    </source>
</evidence>
<dbReference type="EMBL" id="CAXKWB010003771">
    <property type="protein sequence ID" value="CAL4070225.1"/>
    <property type="molecule type" value="Genomic_DNA"/>
</dbReference>
<dbReference type="InterPro" id="IPR036390">
    <property type="entry name" value="WH_DNA-bd_sf"/>
</dbReference>
<keyword evidence="3 5" id="KW-0238">DNA-binding</keyword>
<dbReference type="InterPro" id="IPR032198">
    <property type="entry name" value="E2F_CC-MB"/>
</dbReference>
<dbReference type="SMART" id="SM01372">
    <property type="entry name" value="E2F_TDP"/>
    <property type="match status" value="1"/>
</dbReference>
<dbReference type="PANTHER" id="PTHR12081">
    <property type="entry name" value="TRANSCRIPTION FACTOR E2F"/>
    <property type="match status" value="1"/>
</dbReference>
<dbReference type="InterPro" id="IPR003316">
    <property type="entry name" value="E2F_WHTH_DNA-bd_dom"/>
</dbReference>
<evidence type="ECO:0000256" key="1">
    <source>
        <dbReference type="ARBA" id="ARBA00010940"/>
    </source>
</evidence>
<keyword evidence="2 5" id="KW-0805">Transcription regulation</keyword>
<sequence>MKVVHPGLKELNRVIDSQSDRPLSNSLVLVTKQLAKLIIESPNFSVNINDAADILKVPKRRLNDITLVLEGAGLVYRPKKNFINWCLYPDLKYLANKENEIDGLIANAVFELMKLKHDKDLAYVTREDLDETYSDKTVMAMKVPPNTTMKVPENMTENGMILGFQSEDGPIELQLFIEGDHNDYIEKLT</sequence>
<dbReference type="GO" id="GO:0000981">
    <property type="term" value="F:DNA-binding transcription factor activity, RNA polymerase II-specific"/>
    <property type="evidence" value="ECO:0007669"/>
    <property type="project" value="TreeGrafter"/>
</dbReference>